<organism evidence="13 14">
    <name type="scientific">Symbiopectobacterium purcellii</name>
    <dbReference type="NCBI Taxonomy" id="2871826"/>
    <lineage>
        <taxon>Bacteria</taxon>
        <taxon>Pseudomonadati</taxon>
        <taxon>Pseudomonadota</taxon>
        <taxon>Gammaproteobacteria</taxon>
        <taxon>Enterobacterales</taxon>
        <taxon>Enterobacteriaceae</taxon>
    </lineage>
</organism>
<evidence type="ECO:0000256" key="9">
    <source>
        <dbReference type="ARBA" id="ARBA00022989"/>
    </source>
</evidence>
<feature type="transmembrane region" description="Helical" evidence="11">
    <location>
        <begin position="289"/>
        <end position="311"/>
    </location>
</feature>
<comment type="subunit">
    <text evidence="2">The complex is composed of two ATP-binding proteins (ThiQ), two transmembrane proteins (ThiP) and a solute-binding protein (ThiB).</text>
</comment>
<evidence type="ECO:0000256" key="3">
    <source>
        <dbReference type="ARBA" id="ARBA00016947"/>
    </source>
</evidence>
<feature type="transmembrane region" description="Helical" evidence="11">
    <location>
        <begin position="504"/>
        <end position="524"/>
    </location>
</feature>
<keyword evidence="9 11" id="KW-1133">Transmembrane helix</keyword>
<keyword evidence="6" id="KW-0997">Cell inner membrane</keyword>
<dbReference type="Proteomes" id="UP000825886">
    <property type="component" value="Chromosome"/>
</dbReference>
<dbReference type="NCBIfam" id="NF006951">
    <property type="entry name" value="PRK09433.1-2"/>
    <property type="match status" value="1"/>
</dbReference>
<accession>A0ABX9AIV4</accession>
<sequence>MATRRQPLIPHWLLPGLFTAAVLAGVALLAFGALWHQAPDTPWQTLWGDSYVWYVVRFTFWQALLSALLSTLPAIVLARALYRRHFPGRTWLLRLCAMTLVLPVLVAVFGILRVYGRQGWLAQGLSALGIDYTFSPYGLQGILLAHVFFNLPLATRLLLQALESISTEQRQLAAQLGMNAWQTFYLIEWPWLRRQILPSAALIFMLCFASFATVLSLGGGPRATTIELAIYQALSFDYDPARAAGLALIQMVFCLGLVLLSQRLGSWFAVGNTQQLCWRNPQDSLAERLGDTVIIVAALLLLLPPLLAVVLDGLSPAMLTVLKQPALWQTLWTSLRIALGAGVLCVILTLMLLWSSRELKLRQQRLAGQLMDISGLLILAMPGIVLATGFFLVLNNTIGLPTSPYGLVVATNALMAIPYALKVLENPMLDISQRYNLLCQSLDIRGWHRLRLIELRALQQPIAQAMAFACVLSVGDFGIIALFGNEQFRTLPFYLYQQIGAYRSADGAVTALLLMLLCFTLFSVMETLTLWQKRAGRHAVVE</sequence>
<dbReference type="InterPro" id="IPR005947">
    <property type="entry name" value="ThiP_ABC_transpt"/>
</dbReference>
<dbReference type="Gene3D" id="1.10.3720.10">
    <property type="entry name" value="MetI-like"/>
    <property type="match status" value="2"/>
</dbReference>
<feature type="transmembrane region" description="Helical" evidence="11">
    <location>
        <begin position="405"/>
        <end position="424"/>
    </location>
</feature>
<feature type="transmembrane region" description="Helical" evidence="11">
    <location>
        <begin position="12"/>
        <end position="38"/>
    </location>
</feature>
<comment type="similarity">
    <text evidence="11">Belongs to the binding-protein-dependent transport system permease family.</text>
</comment>
<evidence type="ECO:0000256" key="10">
    <source>
        <dbReference type="ARBA" id="ARBA00023136"/>
    </source>
</evidence>
<dbReference type="EMBL" id="CP081864">
    <property type="protein sequence ID" value="QZN95107.1"/>
    <property type="molecule type" value="Genomic_DNA"/>
</dbReference>
<feature type="transmembrane region" description="Helical" evidence="11">
    <location>
        <begin position="136"/>
        <end position="159"/>
    </location>
</feature>
<reference evidence="13 14" key="1">
    <citation type="submission" date="2021-08" db="EMBL/GenBank/DDBJ databases">
        <title>Culture and genomic analysis of Symbiopectobacterium purcellii sp. nov. gen. nov., isolated from the leafhopper Empoasca decipiens.</title>
        <authorList>
            <person name="Nadal-Jimenez P."/>
            <person name="Siozios S."/>
            <person name="Halliday N."/>
            <person name="Camara M."/>
            <person name="Hurst G.D.D."/>
        </authorList>
    </citation>
    <scope>NUCLEOTIDE SEQUENCE [LARGE SCALE GENOMIC DNA]</scope>
    <source>
        <strain evidence="13 14">SyEd1</strain>
    </source>
</reference>
<dbReference type="RefSeq" id="WP_222158215.1">
    <property type="nucleotide sequence ID" value="NZ_CP081864.1"/>
</dbReference>
<keyword evidence="14" id="KW-1185">Reference proteome</keyword>
<evidence type="ECO:0000256" key="1">
    <source>
        <dbReference type="ARBA" id="ARBA00004429"/>
    </source>
</evidence>
<keyword evidence="10 11" id="KW-0472">Membrane</keyword>
<evidence type="ECO:0000259" key="12">
    <source>
        <dbReference type="PROSITE" id="PS50928"/>
    </source>
</evidence>
<dbReference type="PANTHER" id="PTHR30183:SF9">
    <property type="entry name" value="THIAMINE TRANSPORT SYSTEM PERMEASE PROTEIN THIP"/>
    <property type="match status" value="1"/>
</dbReference>
<dbReference type="Pfam" id="PF00528">
    <property type="entry name" value="BPD_transp_1"/>
    <property type="match status" value="2"/>
</dbReference>
<evidence type="ECO:0000256" key="11">
    <source>
        <dbReference type="RuleBase" id="RU363032"/>
    </source>
</evidence>
<evidence type="ECO:0000313" key="14">
    <source>
        <dbReference type="Proteomes" id="UP000825886"/>
    </source>
</evidence>
<evidence type="ECO:0000256" key="4">
    <source>
        <dbReference type="ARBA" id="ARBA00022448"/>
    </source>
</evidence>
<dbReference type="InterPro" id="IPR000515">
    <property type="entry name" value="MetI-like"/>
</dbReference>
<feature type="transmembrane region" description="Helical" evidence="11">
    <location>
        <begin position="465"/>
        <end position="484"/>
    </location>
</feature>
<feature type="transmembrane region" description="Helical" evidence="11">
    <location>
        <begin position="375"/>
        <end position="393"/>
    </location>
</feature>
<evidence type="ECO:0000256" key="6">
    <source>
        <dbReference type="ARBA" id="ARBA00022519"/>
    </source>
</evidence>
<proteinExistence type="inferred from homology"/>
<feature type="transmembrane region" description="Helical" evidence="11">
    <location>
        <begin position="200"/>
        <end position="220"/>
    </location>
</feature>
<gene>
    <name evidence="13" type="primary">thiP</name>
    <name evidence="13" type="ORF">K6K13_18050</name>
</gene>
<keyword evidence="7 11" id="KW-0812">Transmembrane</keyword>
<feature type="transmembrane region" description="Helical" evidence="11">
    <location>
        <begin position="240"/>
        <end position="260"/>
    </location>
</feature>
<evidence type="ECO:0000256" key="8">
    <source>
        <dbReference type="ARBA" id="ARBA00022737"/>
    </source>
</evidence>
<dbReference type="PANTHER" id="PTHR30183">
    <property type="entry name" value="MOLYBDENUM TRANSPORT SYSTEM PERMEASE PROTEIN MODB"/>
    <property type="match status" value="1"/>
</dbReference>
<comment type="subcellular location">
    <subcellularLocation>
        <location evidence="1">Cell inner membrane</location>
        <topology evidence="1">Multi-pass membrane protein</topology>
    </subcellularLocation>
    <subcellularLocation>
        <location evidence="11">Cell membrane</location>
        <topology evidence="11">Multi-pass membrane protein</topology>
    </subcellularLocation>
</comment>
<dbReference type="NCBIfam" id="TIGR01253">
    <property type="entry name" value="thiP"/>
    <property type="match status" value="1"/>
</dbReference>
<evidence type="ECO:0000313" key="13">
    <source>
        <dbReference type="EMBL" id="QZN95107.1"/>
    </source>
</evidence>
<feature type="domain" description="ABC transmembrane type-1" evidence="12">
    <location>
        <begin position="331"/>
        <end position="525"/>
    </location>
</feature>
<feature type="transmembrane region" description="Helical" evidence="11">
    <location>
        <begin position="91"/>
        <end position="116"/>
    </location>
</feature>
<protein>
    <recommendedName>
        <fullName evidence="3">Thiamine transport system permease protein ThiP</fullName>
    </recommendedName>
</protein>
<evidence type="ECO:0000256" key="2">
    <source>
        <dbReference type="ARBA" id="ARBA00011650"/>
    </source>
</evidence>
<dbReference type="InterPro" id="IPR035906">
    <property type="entry name" value="MetI-like_sf"/>
</dbReference>
<keyword evidence="4 11" id="KW-0813">Transport</keyword>
<name>A0ABX9AIV4_9ENTR</name>
<dbReference type="SUPFAM" id="SSF161098">
    <property type="entry name" value="MetI-like"/>
    <property type="match status" value="2"/>
</dbReference>
<evidence type="ECO:0000256" key="5">
    <source>
        <dbReference type="ARBA" id="ARBA00022475"/>
    </source>
</evidence>
<feature type="transmembrane region" description="Helical" evidence="11">
    <location>
        <begin position="331"/>
        <end position="354"/>
    </location>
</feature>
<dbReference type="PROSITE" id="PS50928">
    <property type="entry name" value="ABC_TM1"/>
    <property type="match status" value="2"/>
</dbReference>
<keyword evidence="5" id="KW-1003">Cell membrane</keyword>
<dbReference type="CDD" id="cd06261">
    <property type="entry name" value="TM_PBP2"/>
    <property type="match status" value="1"/>
</dbReference>
<feature type="domain" description="ABC transmembrane type-1" evidence="12">
    <location>
        <begin position="56"/>
        <end position="259"/>
    </location>
</feature>
<feature type="transmembrane region" description="Helical" evidence="11">
    <location>
        <begin position="58"/>
        <end position="82"/>
    </location>
</feature>
<evidence type="ECO:0000256" key="7">
    <source>
        <dbReference type="ARBA" id="ARBA00022692"/>
    </source>
</evidence>
<keyword evidence="8" id="KW-0677">Repeat</keyword>